<reference evidence="1" key="1">
    <citation type="submission" date="2024-02" db="EMBL/GenBank/DDBJ databases">
        <title>Metagenome Assembled Genome of Zalaria obscura JY119.</title>
        <authorList>
            <person name="Vighnesh L."/>
            <person name="Jagadeeshwari U."/>
            <person name="Venkata Ramana C."/>
            <person name="Sasikala C."/>
        </authorList>
    </citation>
    <scope>NUCLEOTIDE SEQUENCE</scope>
    <source>
        <strain evidence="1">JY119</strain>
    </source>
</reference>
<organism evidence="1 2">
    <name type="scientific">Zalaria obscura</name>
    <dbReference type="NCBI Taxonomy" id="2024903"/>
    <lineage>
        <taxon>Eukaryota</taxon>
        <taxon>Fungi</taxon>
        <taxon>Dikarya</taxon>
        <taxon>Ascomycota</taxon>
        <taxon>Pezizomycotina</taxon>
        <taxon>Dothideomycetes</taxon>
        <taxon>Dothideomycetidae</taxon>
        <taxon>Dothideales</taxon>
        <taxon>Zalariaceae</taxon>
        <taxon>Zalaria</taxon>
    </lineage>
</organism>
<name>A0ACC3S891_9PEZI</name>
<evidence type="ECO:0000313" key="1">
    <source>
        <dbReference type="EMBL" id="KAK8195912.1"/>
    </source>
</evidence>
<protein>
    <submittedName>
        <fullName evidence="1">Uncharacterized protein</fullName>
    </submittedName>
</protein>
<sequence>MPNILGAFVRVLKYLSLAAGLYVVVIISLTHPWLQRQSVHIHRGPLRSNRADTTQALYMHIVCTQASGMTTADGQTLYAWHVLPLNVYAKHQTQLLDELYEPAEQEFLEEVTAGFKQQSPDMTISKEGGAMAASYQSNGAEVNMQLPLYKDRKSQKPDSVALQLLKENPEARVVVNFHGNAGHVAQGWRTDTYRSLTSIPNTHLVTVDYRGFGKSTGFPTEAGLITDGIALVEWVMREANIPAERIVIVGQSLGTAVASAVGLHFANSASELLPSLPGSLTQSSELTPKPTPELPHRRHPARPRAITAIPLSPKADRRVYPRQMAQRGKTRGVLPRTS</sequence>
<comment type="caution">
    <text evidence="1">The sequence shown here is derived from an EMBL/GenBank/DDBJ whole genome shotgun (WGS) entry which is preliminary data.</text>
</comment>
<evidence type="ECO:0000313" key="2">
    <source>
        <dbReference type="Proteomes" id="UP001320706"/>
    </source>
</evidence>
<gene>
    <name evidence="1" type="ORF">M8818_007063</name>
</gene>
<proteinExistence type="predicted"/>
<dbReference type="EMBL" id="JAMKPW020000042">
    <property type="protein sequence ID" value="KAK8195912.1"/>
    <property type="molecule type" value="Genomic_DNA"/>
</dbReference>
<dbReference type="Proteomes" id="UP001320706">
    <property type="component" value="Unassembled WGS sequence"/>
</dbReference>
<accession>A0ACC3S891</accession>
<keyword evidence="2" id="KW-1185">Reference proteome</keyword>